<dbReference type="GO" id="GO:0016477">
    <property type="term" value="P:cell migration"/>
    <property type="evidence" value="ECO:0007669"/>
    <property type="project" value="TreeGrafter"/>
</dbReference>
<feature type="non-terminal residue" evidence="22">
    <location>
        <position position="1"/>
    </location>
</feature>
<evidence type="ECO:0000256" key="4">
    <source>
        <dbReference type="ARBA" id="ARBA00022553"/>
    </source>
</evidence>
<dbReference type="FunFam" id="2.60.40.60:FF:000101">
    <property type="entry name" value="FAT atypical cadherin 4"/>
    <property type="match status" value="1"/>
</dbReference>
<comment type="function">
    <text evidence="15">Intermicrovillar adhesion molecule that forms, via its extracellular domain, calcium-dependent heterophilic complexes with CDHR5 on adjacent microvilli. Thereby, controls the packing of microvilli at the apical membrane of epithelial cells. Through its cytoplasmic domain, interacts with microvillus cytoplasmic proteins to form the intermicrovillar adhesion complex/IMAC. This complex plays a central role in microvilli and epithelial brush border differentiation. May also play a role in cell-cell adhesion and contact inhibition in epithelial cells.</text>
</comment>
<keyword evidence="5 20" id="KW-0812">Transmembrane</keyword>
<evidence type="ECO:0000256" key="1">
    <source>
        <dbReference type="ARBA" id="ARBA00004247"/>
    </source>
</evidence>
<dbReference type="GO" id="GO:0016342">
    <property type="term" value="C:catenin complex"/>
    <property type="evidence" value="ECO:0007669"/>
    <property type="project" value="TreeGrafter"/>
</dbReference>
<evidence type="ECO:0000256" key="20">
    <source>
        <dbReference type="SAM" id="Phobius"/>
    </source>
</evidence>
<dbReference type="GO" id="GO:0060429">
    <property type="term" value="P:epithelium development"/>
    <property type="evidence" value="ECO:0007669"/>
    <property type="project" value="UniProtKB-ARBA"/>
</dbReference>
<dbReference type="FunFam" id="2.60.40.60:FF:000098">
    <property type="entry name" value="cadherin-23 isoform X1"/>
    <property type="match status" value="1"/>
</dbReference>
<evidence type="ECO:0000256" key="8">
    <source>
        <dbReference type="ARBA" id="ARBA00022782"/>
    </source>
</evidence>
<dbReference type="Proteomes" id="UP000736164">
    <property type="component" value="Unassembled WGS sequence"/>
</dbReference>
<feature type="domain" description="Cadherin" evidence="21">
    <location>
        <begin position="630"/>
        <end position="734"/>
    </location>
</feature>
<keyword evidence="6" id="KW-0732">Signal</keyword>
<dbReference type="GO" id="GO:0016324">
    <property type="term" value="C:apical plasma membrane"/>
    <property type="evidence" value="ECO:0007669"/>
    <property type="project" value="UniProtKB-SubCell"/>
</dbReference>
<evidence type="ECO:0000256" key="18">
    <source>
        <dbReference type="ARBA" id="ARBA00067497"/>
    </source>
</evidence>
<feature type="domain" description="Cadherin" evidence="21">
    <location>
        <begin position="388"/>
        <end position="500"/>
    </location>
</feature>
<keyword evidence="4" id="KW-0597">Phosphoprotein</keyword>
<dbReference type="InterPro" id="IPR002126">
    <property type="entry name" value="Cadherin-like_dom"/>
</dbReference>
<feature type="domain" description="Cadherin" evidence="21">
    <location>
        <begin position="515"/>
        <end position="629"/>
    </location>
</feature>
<protein>
    <recommendedName>
        <fullName evidence="18">Cadherin-related family member 2</fullName>
    </recommendedName>
</protein>
<feature type="domain" description="Cadherin" evidence="21">
    <location>
        <begin position="285"/>
        <end position="387"/>
    </location>
</feature>
<name>A0A8J7NYB1_ATRSP</name>
<dbReference type="InterPro" id="IPR020894">
    <property type="entry name" value="Cadherin_CS"/>
</dbReference>
<evidence type="ECO:0000313" key="23">
    <source>
        <dbReference type="Proteomes" id="UP000736164"/>
    </source>
</evidence>
<evidence type="ECO:0000256" key="15">
    <source>
        <dbReference type="ARBA" id="ARBA00059631"/>
    </source>
</evidence>
<proteinExistence type="predicted"/>
<evidence type="ECO:0000256" key="16">
    <source>
        <dbReference type="ARBA" id="ARBA00060382"/>
    </source>
</evidence>
<comment type="caution">
    <text evidence="22">The sequence shown here is derived from an EMBL/GenBank/DDBJ whole genome shotgun (WGS) entry which is preliminary data.</text>
</comment>
<dbReference type="FunFam" id="2.60.40.60:FF:000168">
    <property type="entry name" value="Cadherin-related family member 2"/>
    <property type="match status" value="1"/>
</dbReference>
<dbReference type="GO" id="GO:0031528">
    <property type="term" value="C:microvillus membrane"/>
    <property type="evidence" value="ECO:0007669"/>
    <property type="project" value="UniProtKB-SubCell"/>
</dbReference>
<evidence type="ECO:0000256" key="6">
    <source>
        <dbReference type="ARBA" id="ARBA00022729"/>
    </source>
</evidence>
<organism evidence="22 23">
    <name type="scientific">Atractosteus spatula</name>
    <name type="common">Alligator gar</name>
    <name type="synonym">Lepisosteus spatula</name>
    <dbReference type="NCBI Taxonomy" id="7917"/>
    <lineage>
        <taxon>Eukaryota</taxon>
        <taxon>Metazoa</taxon>
        <taxon>Chordata</taxon>
        <taxon>Craniata</taxon>
        <taxon>Vertebrata</taxon>
        <taxon>Euteleostomi</taxon>
        <taxon>Actinopterygii</taxon>
        <taxon>Neopterygii</taxon>
        <taxon>Holostei</taxon>
        <taxon>Semionotiformes</taxon>
        <taxon>Lepisosteidae</taxon>
        <taxon>Atractosteus</taxon>
    </lineage>
</organism>
<dbReference type="GO" id="GO:0008013">
    <property type="term" value="F:beta-catenin binding"/>
    <property type="evidence" value="ECO:0007669"/>
    <property type="project" value="TreeGrafter"/>
</dbReference>
<dbReference type="FunFam" id="2.60.40.60:FF:000245">
    <property type="entry name" value="Cadherin related family member 2"/>
    <property type="match status" value="1"/>
</dbReference>
<evidence type="ECO:0000313" key="22">
    <source>
        <dbReference type="EMBL" id="MBN3320620.1"/>
    </source>
</evidence>
<keyword evidence="11" id="KW-0965">Cell junction</keyword>
<evidence type="ECO:0000256" key="9">
    <source>
        <dbReference type="ARBA" id="ARBA00022837"/>
    </source>
</evidence>
<keyword evidence="12 20" id="KW-1133">Transmembrane helix</keyword>
<dbReference type="GO" id="GO:0009653">
    <property type="term" value="P:anatomical structure morphogenesis"/>
    <property type="evidence" value="ECO:0007669"/>
    <property type="project" value="UniProtKB-ARBA"/>
</dbReference>
<evidence type="ECO:0000259" key="21">
    <source>
        <dbReference type="PROSITE" id="PS50268"/>
    </source>
</evidence>
<keyword evidence="9 19" id="KW-0106">Calcium</keyword>
<gene>
    <name evidence="22" type="primary">Cdhr2</name>
    <name evidence="22" type="ORF">GTO95_0017159</name>
</gene>
<evidence type="ECO:0000256" key="2">
    <source>
        <dbReference type="ARBA" id="ARBA00004282"/>
    </source>
</evidence>
<dbReference type="GO" id="GO:0045296">
    <property type="term" value="F:cadherin binding"/>
    <property type="evidence" value="ECO:0007669"/>
    <property type="project" value="TreeGrafter"/>
</dbReference>
<feature type="transmembrane region" description="Helical" evidence="20">
    <location>
        <begin position="1298"/>
        <end position="1322"/>
    </location>
</feature>
<keyword evidence="23" id="KW-1185">Reference proteome</keyword>
<feature type="domain" description="Cadherin" evidence="21">
    <location>
        <begin position="846"/>
        <end position="957"/>
    </location>
</feature>
<dbReference type="GO" id="GO:0005509">
    <property type="term" value="F:calcium ion binding"/>
    <property type="evidence" value="ECO:0007669"/>
    <property type="project" value="UniProtKB-UniRule"/>
</dbReference>
<evidence type="ECO:0000256" key="12">
    <source>
        <dbReference type="ARBA" id="ARBA00022989"/>
    </source>
</evidence>
<keyword evidence="3" id="KW-1003">Cell membrane</keyword>
<dbReference type="PANTHER" id="PTHR24027">
    <property type="entry name" value="CADHERIN-23"/>
    <property type="match status" value="1"/>
</dbReference>
<dbReference type="GO" id="GO:0007156">
    <property type="term" value="P:homophilic cell adhesion via plasma membrane adhesion molecules"/>
    <property type="evidence" value="ECO:0007669"/>
    <property type="project" value="InterPro"/>
</dbReference>
<dbReference type="PROSITE" id="PS50268">
    <property type="entry name" value="CADHERIN_2"/>
    <property type="match status" value="8"/>
</dbReference>
<keyword evidence="13 20" id="KW-0472">Membrane</keyword>
<dbReference type="CDD" id="cd11304">
    <property type="entry name" value="Cadherin_repeat"/>
    <property type="match status" value="9"/>
</dbReference>
<dbReference type="PRINTS" id="PR00205">
    <property type="entry name" value="CADHERIN"/>
</dbReference>
<evidence type="ECO:0000256" key="10">
    <source>
        <dbReference type="ARBA" id="ARBA00022889"/>
    </source>
</evidence>
<dbReference type="FunFam" id="2.60.40.60:FF:000094">
    <property type="entry name" value="protocadherin gamma-C4 isoform X2"/>
    <property type="match status" value="1"/>
</dbReference>
<dbReference type="SUPFAM" id="SSF49313">
    <property type="entry name" value="Cadherin-like"/>
    <property type="match status" value="9"/>
</dbReference>
<dbReference type="InterPro" id="IPR015919">
    <property type="entry name" value="Cadherin-like_sf"/>
</dbReference>
<feature type="domain" description="Cadherin" evidence="21">
    <location>
        <begin position="734"/>
        <end position="845"/>
    </location>
</feature>
<dbReference type="PANTHER" id="PTHR24027:SF411">
    <property type="entry name" value="CADHERIN DOMAIN-CONTAINING PROTEIN"/>
    <property type="match status" value="1"/>
</dbReference>
<dbReference type="FunFam" id="2.60.40.60:FF:000221">
    <property type="entry name" value="Cadherin related family member 2"/>
    <property type="match status" value="1"/>
</dbReference>
<dbReference type="PROSITE" id="PS00232">
    <property type="entry name" value="CADHERIN_1"/>
    <property type="match status" value="4"/>
</dbReference>
<sequence length="1459" mass="162314">MAPPEAQVPHGAPAEAQAVSGTHHAWVLWLQRYELAQRSEVRRLVGRRRKAAEQRVLSAEHYRACWELLSVAPWDRLAGMEWETPTPCRLSALGKQKACALLYLLMEIDHDGVLLRTFFKPQALVVEVLFNSKAWQLNSKRPHKPRNQTYLYGMGTLVSDHPHPPRQRKANGPAVHRYYLELFLKMEHSEGSTTLLVGKGLFACGNRACAPLHVSVFLAETIKMMSLVLLTLPCFFASGEYAFKICATDVDSTDLTYSIIGENSYYFEVIQKTGDVKVKSSLDRENTALGTILFNVTATDKDSGLAGVVSYSIDEVVPDDSSLFKINRDGEVLLNGFLNYANKSTFYQLTINASDGGGELYGQTVVQSTNAFAFITIEDVANLDPDFLNLPYQTSVKEHTPVGTSVFKVQAVDGDRGIKDKIFYSIKETNAPGLFDIDRNTGVITVRSEIDREALLNITATVNLQVMAEEENPNINGQNAMTSAEVIIKILDINDNKPKFYNCMESECDFSDSSVANSFTGDIQEHASGGVPVANMTITVRDQDEGHNAKFNLRLEGEDKDAFSVSPTTAMSSAQVQILVKSPSAVNYESKTMMRVEIVASDVANETYYCSTATVTIALIDMNDNRPEFKQETYQLQVKENSPNGKALMTITASDPDTEDEGKITYRLLPDSILPYFEVGKENGTIFVKNSTLLDRETRPIYFATLQAIDTANNTGTAVLEITLIDENDETPEMARDYYIDFVEEGKDGHLQLQIQAFDKDEPGTNNSEIRYRIEPNEFSDNFTINEITGMLENNGPLDREAIDPSLKGAIKLIVTAYDLGFPSLSSSVNVTINVEDINDNKPVFTPDTYDFSVNETEKGAFVGLVFAQDADQTEIHNRISFSITDGSFGNFIIRTFYDKDLKRYRGNITVDPDVELNFEAVKNYILTIEATDLGLQEDRARVKVKVLDVNDKPPTFEDGSLKDLDVKENTTGLGVVRNITATDEDTNHSLVYHLLSVKCLCTFNVSEDHCEKDWFRLEPSGSLLVNNDSVIDYEQCHEVEMEIQVVDILTEKGVNHSSPGKLKIHIIDINDNAPQFISSETLFVVVPEVAAKDSEVGRVTAKDRDSGENKVIVFNVLTVEFIHSNGDKETMSNLFYADTVKESEDYAGIIRTSNTLNTNLKGRYLVTVEAKDKGVPSLSTSIQLDVYTVDSSFRVQLEFRSSIQEIDANIDTIKGVMVSATKATVHIVKIESKEQAQRASEFTVLVAYFVYPNGSAIDPSNIITILQEDRTAVDVLYRYGLQYIESGEKESKEIDPVYYALAGLAAGFVILLVIMITTLVCTQRSYKRKLKAANAVKSAAFMGADNRHTGQVVPGTNKYTMEGANPVLNLNIDSATDLGFDEEGSNIDRVSLNSLDENLDINMSEKENMHMMMIQEEDEENPNEPHYIEPLGAALAQHRKDNWETHAFTNPSLDTTDL</sequence>
<accession>A0A8J7NYB1</accession>
<keyword evidence="8" id="KW-0221">Differentiation</keyword>
<evidence type="ECO:0000256" key="17">
    <source>
        <dbReference type="ARBA" id="ARBA00064960"/>
    </source>
</evidence>
<evidence type="ECO:0000256" key="11">
    <source>
        <dbReference type="ARBA" id="ARBA00022949"/>
    </source>
</evidence>
<evidence type="ECO:0000256" key="13">
    <source>
        <dbReference type="ARBA" id="ARBA00023136"/>
    </source>
</evidence>
<dbReference type="GO" id="GO:0070161">
    <property type="term" value="C:anchoring junction"/>
    <property type="evidence" value="ECO:0007669"/>
    <property type="project" value="UniProtKB-SubCell"/>
</dbReference>
<dbReference type="GO" id="GO:0030154">
    <property type="term" value="P:cell differentiation"/>
    <property type="evidence" value="ECO:0007669"/>
    <property type="project" value="UniProtKB-KW"/>
</dbReference>
<evidence type="ECO:0000256" key="7">
    <source>
        <dbReference type="ARBA" id="ARBA00022737"/>
    </source>
</evidence>
<feature type="domain" description="Cadherin" evidence="21">
    <location>
        <begin position="959"/>
        <end position="1077"/>
    </location>
</feature>
<dbReference type="Pfam" id="PF00028">
    <property type="entry name" value="Cadherin"/>
    <property type="match status" value="6"/>
</dbReference>
<evidence type="ECO:0000256" key="5">
    <source>
        <dbReference type="ARBA" id="ARBA00022692"/>
    </source>
</evidence>
<dbReference type="SMART" id="SM00112">
    <property type="entry name" value="CA"/>
    <property type="match status" value="8"/>
</dbReference>
<feature type="domain" description="Cadherin" evidence="21">
    <location>
        <begin position="1079"/>
        <end position="1200"/>
    </location>
</feature>
<evidence type="ECO:0000256" key="19">
    <source>
        <dbReference type="PROSITE-ProRule" id="PRU00043"/>
    </source>
</evidence>
<keyword evidence="7" id="KW-0677">Repeat</keyword>
<dbReference type="EMBL" id="JAAWVO010052143">
    <property type="protein sequence ID" value="MBN3320620.1"/>
    <property type="molecule type" value="Genomic_DNA"/>
</dbReference>
<comment type="subunit">
    <text evidence="17">Part of the IMAC/intermicrovillar adhesion complex/intermicrovillar tip-link complex composed of ANKS4B, MYO7B, USH1C, CDHR2 and CDHR5. Interacts with MAST2. Interacts (via cytoplasmic domain) with USH1C and MYO7B; required for proper localization of CDHR2 to microvilli tips and its function in brush border differentiation.</text>
</comment>
<reference evidence="22" key="1">
    <citation type="journal article" date="2021" name="Cell">
        <title>Tracing the genetic footprints of vertebrate landing in non-teleost ray-finned fishes.</title>
        <authorList>
            <person name="Bi X."/>
            <person name="Wang K."/>
            <person name="Yang L."/>
            <person name="Pan H."/>
            <person name="Jiang H."/>
            <person name="Wei Q."/>
            <person name="Fang M."/>
            <person name="Yu H."/>
            <person name="Zhu C."/>
            <person name="Cai Y."/>
            <person name="He Y."/>
            <person name="Gan X."/>
            <person name="Zeng H."/>
            <person name="Yu D."/>
            <person name="Zhu Y."/>
            <person name="Jiang H."/>
            <person name="Qiu Q."/>
            <person name="Yang H."/>
            <person name="Zhang Y.E."/>
            <person name="Wang W."/>
            <person name="Zhu M."/>
            <person name="He S."/>
            <person name="Zhang G."/>
        </authorList>
    </citation>
    <scope>NUCLEOTIDE SEQUENCE</scope>
    <source>
        <strain evidence="22">Allg_001</strain>
    </source>
</reference>
<keyword evidence="10" id="KW-0130">Cell adhesion</keyword>
<dbReference type="FunFam" id="2.60.40.60:FF:000252">
    <property type="entry name" value="Cadherin related family member 2"/>
    <property type="match status" value="1"/>
</dbReference>
<comment type="subcellular location">
    <subcellularLocation>
        <location evidence="1">Apical cell membrane</location>
        <topology evidence="1">Single-pass type I membrane protein</topology>
    </subcellularLocation>
    <subcellularLocation>
        <location evidence="2">Cell junction</location>
    </subcellularLocation>
    <subcellularLocation>
        <location evidence="16">Cell projection</location>
        <location evidence="16">Microvillus membrane</location>
        <topology evidence="16">Single-pass type I membrane protein</topology>
    </subcellularLocation>
</comment>
<dbReference type="Gene3D" id="2.60.40.60">
    <property type="entry name" value="Cadherins"/>
    <property type="match status" value="9"/>
</dbReference>
<keyword evidence="14" id="KW-0966">Cell projection</keyword>
<dbReference type="InterPro" id="IPR039808">
    <property type="entry name" value="Cadherin"/>
</dbReference>
<evidence type="ECO:0000256" key="14">
    <source>
        <dbReference type="ARBA" id="ARBA00023273"/>
    </source>
</evidence>
<evidence type="ECO:0000256" key="3">
    <source>
        <dbReference type="ARBA" id="ARBA00022475"/>
    </source>
</evidence>
<feature type="non-terminal residue" evidence="22">
    <location>
        <position position="1459"/>
    </location>
</feature>